<evidence type="ECO:0000256" key="1">
    <source>
        <dbReference type="SAM" id="MobiDB-lite"/>
    </source>
</evidence>
<dbReference type="Proteomes" id="UP001055712">
    <property type="component" value="Unassembled WGS sequence"/>
</dbReference>
<organism evidence="2 3">
    <name type="scientific">Chlorella vulgaris</name>
    <name type="common">Green alga</name>
    <dbReference type="NCBI Taxonomy" id="3077"/>
    <lineage>
        <taxon>Eukaryota</taxon>
        <taxon>Viridiplantae</taxon>
        <taxon>Chlorophyta</taxon>
        <taxon>core chlorophytes</taxon>
        <taxon>Trebouxiophyceae</taxon>
        <taxon>Chlorellales</taxon>
        <taxon>Chlorellaceae</taxon>
        <taxon>Chlorella clade</taxon>
        <taxon>Chlorella</taxon>
    </lineage>
</organism>
<dbReference type="AlphaFoldDB" id="A0A9D4THM3"/>
<name>A0A9D4THM3_CHLVU</name>
<feature type="region of interest" description="Disordered" evidence="1">
    <location>
        <begin position="107"/>
        <end position="126"/>
    </location>
</feature>
<sequence length="126" mass="14713">MAGYIGNKFTQQDSDRLKEFEKRADPKDRNAQALLDEMRQHIKKASSLEEMRKNEDPRLSFSTPEFREAQRQFTDAFKKNFGKPVEWALVKDYEWSTPALRKLEVPVDVDGNPWPVDKDGQPILKT</sequence>
<reference evidence="2" key="1">
    <citation type="journal article" date="2019" name="Plant J.">
        <title>Chlorella vulgaris genome assembly and annotation reveals the molecular basis for metabolic acclimation to high light conditions.</title>
        <authorList>
            <person name="Cecchin M."/>
            <person name="Marcolungo L."/>
            <person name="Rossato M."/>
            <person name="Girolomoni L."/>
            <person name="Cosentino E."/>
            <person name="Cuine S."/>
            <person name="Li-Beisson Y."/>
            <person name="Delledonne M."/>
            <person name="Ballottari M."/>
        </authorList>
    </citation>
    <scope>NUCLEOTIDE SEQUENCE</scope>
    <source>
        <strain evidence="2">211/11P</strain>
    </source>
</reference>
<dbReference type="OrthoDB" id="564430at2759"/>
<gene>
    <name evidence="2" type="ORF">D9Q98_007832</name>
</gene>
<keyword evidence="3" id="KW-1185">Reference proteome</keyword>
<evidence type="ECO:0000313" key="2">
    <source>
        <dbReference type="EMBL" id="KAI3425858.1"/>
    </source>
</evidence>
<reference evidence="2" key="2">
    <citation type="submission" date="2020-11" db="EMBL/GenBank/DDBJ databases">
        <authorList>
            <person name="Cecchin M."/>
            <person name="Marcolungo L."/>
            <person name="Rossato M."/>
            <person name="Girolomoni L."/>
            <person name="Cosentino E."/>
            <person name="Cuine S."/>
            <person name="Li-Beisson Y."/>
            <person name="Delledonne M."/>
            <person name="Ballottari M."/>
        </authorList>
    </citation>
    <scope>NUCLEOTIDE SEQUENCE</scope>
    <source>
        <strain evidence="2">211/11P</strain>
        <tissue evidence="2">Whole cell</tissue>
    </source>
</reference>
<protein>
    <submittedName>
        <fullName evidence="2">Uncharacterized protein</fullName>
    </submittedName>
</protein>
<accession>A0A9D4THM3</accession>
<feature type="compositionally biased region" description="Basic and acidic residues" evidence="1">
    <location>
        <begin position="13"/>
        <end position="27"/>
    </location>
</feature>
<proteinExistence type="predicted"/>
<comment type="caution">
    <text evidence="2">The sequence shown here is derived from an EMBL/GenBank/DDBJ whole genome shotgun (WGS) entry which is preliminary data.</text>
</comment>
<feature type="region of interest" description="Disordered" evidence="1">
    <location>
        <begin position="1"/>
        <end position="27"/>
    </location>
</feature>
<dbReference type="EMBL" id="SIDB01000011">
    <property type="protein sequence ID" value="KAI3425858.1"/>
    <property type="molecule type" value="Genomic_DNA"/>
</dbReference>
<evidence type="ECO:0000313" key="3">
    <source>
        <dbReference type="Proteomes" id="UP001055712"/>
    </source>
</evidence>